<name>A0ACB8UFW3_9APHY</name>
<protein>
    <submittedName>
        <fullName evidence="1">Mitochondrial carrier</fullName>
    </submittedName>
</protein>
<organism evidence="1 2">
    <name type="scientific">Irpex rosettiformis</name>
    <dbReference type="NCBI Taxonomy" id="378272"/>
    <lineage>
        <taxon>Eukaryota</taxon>
        <taxon>Fungi</taxon>
        <taxon>Dikarya</taxon>
        <taxon>Basidiomycota</taxon>
        <taxon>Agaricomycotina</taxon>
        <taxon>Agaricomycetes</taxon>
        <taxon>Polyporales</taxon>
        <taxon>Irpicaceae</taxon>
        <taxon>Irpex</taxon>
    </lineage>
</organism>
<keyword evidence="2" id="KW-1185">Reference proteome</keyword>
<proteinExistence type="predicted"/>
<dbReference type="EMBL" id="MU274902">
    <property type="protein sequence ID" value="KAI0093056.1"/>
    <property type="molecule type" value="Genomic_DNA"/>
</dbReference>
<gene>
    <name evidence="1" type="ORF">BDY19DRAFT_989735</name>
</gene>
<dbReference type="Proteomes" id="UP001055072">
    <property type="component" value="Unassembled WGS sequence"/>
</dbReference>
<reference evidence="1" key="1">
    <citation type="journal article" date="2021" name="Environ. Microbiol.">
        <title>Gene family expansions and transcriptome signatures uncover fungal adaptations to wood decay.</title>
        <authorList>
            <person name="Hage H."/>
            <person name="Miyauchi S."/>
            <person name="Viragh M."/>
            <person name="Drula E."/>
            <person name="Min B."/>
            <person name="Chaduli D."/>
            <person name="Navarro D."/>
            <person name="Favel A."/>
            <person name="Norest M."/>
            <person name="Lesage-Meessen L."/>
            <person name="Balint B."/>
            <person name="Merenyi Z."/>
            <person name="de Eugenio L."/>
            <person name="Morin E."/>
            <person name="Martinez A.T."/>
            <person name="Baldrian P."/>
            <person name="Stursova M."/>
            <person name="Martinez M.J."/>
            <person name="Novotny C."/>
            <person name="Magnuson J.K."/>
            <person name="Spatafora J.W."/>
            <person name="Maurice S."/>
            <person name="Pangilinan J."/>
            <person name="Andreopoulos W."/>
            <person name="LaButti K."/>
            <person name="Hundley H."/>
            <person name="Na H."/>
            <person name="Kuo A."/>
            <person name="Barry K."/>
            <person name="Lipzen A."/>
            <person name="Henrissat B."/>
            <person name="Riley R."/>
            <person name="Ahrendt S."/>
            <person name="Nagy L.G."/>
            <person name="Grigoriev I.V."/>
            <person name="Martin F."/>
            <person name="Rosso M.N."/>
        </authorList>
    </citation>
    <scope>NUCLEOTIDE SEQUENCE</scope>
    <source>
        <strain evidence="1">CBS 384.51</strain>
    </source>
</reference>
<sequence length="324" mass="35388">MSSILDILAVTGMIAASLAVSVPLTGALVRLRANFNPKSIQLDAEGNVEPHTGPVVTSFFGMLARVKRIEGWSGLYKGLMPMLLETSLLSIFVLVALDSSAMRYGGRIPSTGILGRLAYATVALILNLPAVVVTYRAITTPYRLPYFRPIYSLRILLTPTERRRPWMIYTAPGLFAAQFLHLVYKVIFVGSLKAFLLPSSEEPGDKPLLNASPVAIGVMIAIGLLSTVILCPLEVIASKLAIQRNHAAPEYNSVSQEVEEDGITPEEYVEYAGAEEDVIGLRHEKDPYLGLVDCAKRVIDEEGLRALYRAWWLTAFISLGNALA</sequence>
<evidence type="ECO:0000313" key="1">
    <source>
        <dbReference type="EMBL" id="KAI0093056.1"/>
    </source>
</evidence>
<accession>A0ACB8UFW3</accession>
<comment type="caution">
    <text evidence="1">The sequence shown here is derived from an EMBL/GenBank/DDBJ whole genome shotgun (WGS) entry which is preliminary data.</text>
</comment>
<evidence type="ECO:0000313" key="2">
    <source>
        <dbReference type="Proteomes" id="UP001055072"/>
    </source>
</evidence>